<keyword evidence="1" id="KW-0732">Signal</keyword>
<dbReference type="RefSeq" id="XP_007836455.1">
    <property type="nucleotide sequence ID" value="XM_007838264.1"/>
</dbReference>
<evidence type="ECO:0000313" key="2">
    <source>
        <dbReference type="EMBL" id="ETS77621.1"/>
    </source>
</evidence>
<dbReference type="OrthoDB" id="3789428at2759"/>
<protein>
    <recommendedName>
        <fullName evidence="4">Ecp2 effector protein domain-containing protein</fullName>
    </recommendedName>
</protein>
<dbReference type="HOGENOM" id="CLU_1917186_0_0_1"/>
<gene>
    <name evidence="2" type="ORF">PFICI_09683</name>
</gene>
<reference evidence="3" key="1">
    <citation type="journal article" date="2015" name="BMC Genomics">
        <title>Genomic and transcriptomic analysis of the endophytic fungus Pestalotiopsis fici reveals its lifestyle and high potential for synthesis of natural products.</title>
        <authorList>
            <person name="Wang X."/>
            <person name="Zhang X."/>
            <person name="Liu L."/>
            <person name="Xiang M."/>
            <person name="Wang W."/>
            <person name="Sun X."/>
            <person name="Che Y."/>
            <person name="Guo L."/>
            <person name="Liu G."/>
            <person name="Guo L."/>
            <person name="Wang C."/>
            <person name="Yin W.B."/>
            <person name="Stadler M."/>
            <person name="Zhang X."/>
            <person name="Liu X."/>
        </authorList>
    </citation>
    <scope>NUCLEOTIDE SEQUENCE [LARGE SCALE GENOMIC DNA]</scope>
    <source>
        <strain evidence="3">W106-1 / CGMCC3.15140</strain>
    </source>
</reference>
<dbReference type="eggNOG" id="ENOG502TBYF">
    <property type="taxonomic scope" value="Eukaryota"/>
</dbReference>
<dbReference type="OMA" id="ANAWLLE"/>
<dbReference type="KEGG" id="pfy:PFICI_09683"/>
<keyword evidence="3" id="KW-1185">Reference proteome</keyword>
<dbReference type="AlphaFoldDB" id="W3WXK7"/>
<evidence type="ECO:0000313" key="3">
    <source>
        <dbReference type="Proteomes" id="UP000030651"/>
    </source>
</evidence>
<accession>W3WXK7</accession>
<evidence type="ECO:0008006" key="4">
    <source>
        <dbReference type="Google" id="ProtNLM"/>
    </source>
</evidence>
<proteinExistence type="predicted"/>
<dbReference type="GeneID" id="19274696"/>
<evidence type="ECO:0000256" key="1">
    <source>
        <dbReference type="SAM" id="SignalP"/>
    </source>
</evidence>
<dbReference type="InParanoid" id="W3WXK7"/>
<name>W3WXK7_PESFW</name>
<dbReference type="EMBL" id="KI912115">
    <property type="protein sequence ID" value="ETS77621.1"/>
    <property type="molecule type" value="Genomic_DNA"/>
</dbReference>
<sequence length="133" mass="14300">MHASRTFTSIALALFGAQAANAWLLEFWGTQSNCAKQGNSAADNSAGGLSGDSNSCMMAYYDLKAMKVTEWDDKCTVKVYAGDSLDCRGEVIYEKTKEEAKDDGELADSEDGAYMCLTGLAGHPGPYYASYEC</sequence>
<feature type="signal peptide" evidence="1">
    <location>
        <begin position="1"/>
        <end position="22"/>
    </location>
</feature>
<organism evidence="2 3">
    <name type="scientific">Pestalotiopsis fici (strain W106-1 / CGMCC3.15140)</name>
    <dbReference type="NCBI Taxonomy" id="1229662"/>
    <lineage>
        <taxon>Eukaryota</taxon>
        <taxon>Fungi</taxon>
        <taxon>Dikarya</taxon>
        <taxon>Ascomycota</taxon>
        <taxon>Pezizomycotina</taxon>
        <taxon>Sordariomycetes</taxon>
        <taxon>Xylariomycetidae</taxon>
        <taxon>Amphisphaeriales</taxon>
        <taxon>Sporocadaceae</taxon>
        <taxon>Pestalotiopsis</taxon>
    </lineage>
</organism>
<feature type="chain" id="PRO_5004835184" description="Ecp2 effector protein domain-containing protein" evidence="1">
    <location>
        <begin position="23"/>
        <end position="133"/>
    </location>
</feature>
<dbReference type="Proteomes" id="UP000030651">
    <property type="component" value="Unassembled WGS sequence"/>
</dbReference>